<accession>A0AAQ3XYV6</accession>
<evidence type="ECO:0000259" key="3">
    <source>
        <dbReference type="PROSITE" id="PS50977"/>
    </source>
</evidence>
<reference evidence="4" key="1">
    <citation type="submission" date="2017-05" db="EMBL/GenBank/DDBJ databases">
        <authorList>
            <consortium name="The Broad Institute Genomics Platform"/>
            <consortium name="The Broad Institute Genomic Center for Infectious Diseases"/>
            <person name="Earl A."/>
            <person name="Manson A."/>
            <person name="Schwartman J."/>
            <person name="Gilmore M."/>
            <person name="Abouelleil A."/>
            <person name="Cao P."/>
            <person name="Chapman S."/>
            <person name="Cusick C."/>
            <person name="Shea T."/>
            <person name="Young S."/>
            <person name="Neafsey D."/>
            <person name="Nusbaum C."/>
            <person name="Birren B."/>
        </authorList>
    </citation>
    <scope>NUCLEOTIDE SEQUENCE</scope>
    <source>
        <strain evidence="4">9E7_DIV0242</strain>
    </source>
</reference>
<keyword evidence="5" id="KW-1185">Reference proteome</keyword>
<feature type="domain" description="HTH tetR-type" evidence="3">
    <location>
        <begin position="9"/>
        <end position="69"/>
    </location>
</feature>
<dbReference type="Pfam" id="PF00440">
    <property type="entry name" value="TetR_N"/>
    <property type="match status" value="1"/>
</dbReference>
<keyword evidence="1 2" id="KW-0238">DNA-binding</keyword>
<gene>
    <name evidence="4" type="ORF">A5888_000365</name>
</gene>
<dbReference type="InterPro" id="IPR009057">
    <property type="entry name" value="Homeodomain-like_sf"/>
</dbReference>
<dbReference type="InterPro" id="IPR050109">
    <property type="entry name" value="HTH-type_TetR-like_transc_reg"/>
</dbReference>
<dbReference type="SUPFAM" id="SSF46689">
    <property type="entry name" value="Homeodomain-like"/>
    <property type="match status" value="1"/>
</dbReference>
<organism evidence="4 5">
    <name type="scientific">Candidatus Enterococcus clewellii</name>
    <dbReference type="NCBI Taxonomy" id="1834193"/>
    <lineage>
        <taxon>Bacteria</taxon>
        <taxon>Bacillati</taxon>
        <taxon>Bacillota</taxon>
        <taxon>Bacilli</taxon>
        <taxon>Lactobacillales</taxon>
        <taxon>Enterococcaceae</taxon>
        <taxon>Enterococcus</taxon>
    </lineage>
</organism>
<dbReference type="SUPFAM" id="SSF48498">
    <property type="entry name" value="Tetracyclin repressor-like, C-terminal domain"/>
    <property type="match status" value="1"/>
</dbReference>
<dbReference type="Gene3D" id="1.10.357.10">
    <property type="entry name" value="Tetracycline Repressor, domain 2"/>
    <property type="match status" value="1"/>
</dbReference>
<evidence type="ECO:0000256" key="1">
    <source>
        <dbReference type="ARBA" id="ARBA00023125"/>
    </source>
</evidence>
<evidence type="ECO:0000256" key="2">
    <source>
        <dbReference type="PROSITE-ProRule" id="PRU00335"/>
    </source>
</evidence>
<dbReference type="InterPro" id="IPR001647">
    <property type="entry name" value="HTH_TetR"/>
</dbReference>
<dbReference type="PANTHER" id="PTHR30055">
    <property type="entry name" value="HTH-TYPE TRANSCRIPTIONAL REGULATOR RUTR"/>
    <property type="match status" value="1"/>
</dbReference>
<dbReference type="InterPro" id="IPR036271">
    <property type="entry name" value="Tet_transcr_reg_TetR-rel_C_sf"/>
</dbReference>
<sequence length="203" mass="23965">MNKKEMLAQLHKKRIIEVAEALFLQYGVEATTMDRIAKEANYSKTTIYKYFESKQEIYYIVTYQSFVMQKKILEEAIEKEQNFFDQYFCLCEEMVVFQKKYPLYFDTLMETIDINSETPILNEIYDIGEEINSILQRLLEKGIKDGMISSNIKFPEVIYIMWSSISGIITMASKKEQYFTQTSDMSITAFRNYGFKILLQGLM</sequence>
<evidence type="ECO:0000313" key="5">
    <source>
        <dbReference type="Proteomes" id="UP000195141"/>
    </source>
</evidence>
<dbReference type="Gene3D" id="1.10.10.60">
    <property type="entry name" value="Homeodomain-like"/>
    <property type="match status" value="1"/>
</dbReference>
<reference evidence="4" key="2">
    <citation type="submission" date="2024-03" db="EMBL/GenBank/DDBJ databases">
        <title>The Genome Sequence of Enterococcus sp. DIV0242b.</title>
        <authorList>
            <consortium name="The Broad Institute Genomics Platform"/>
            <consortium name="The Broad Institute Microbial Omics Core"/>
            <consortium name="The Broad Institute Genomic Center for Infectious Diseases"/>
            <person name="Earl A."/>
            <person name="Manson A."/>
            <person name="Gilmore M."/>
            <person name="Schwartman J."/>
            <person name="Shea T."/>
            <person name="Abouelleil A."/>
            <person name="Cao P."/>
            <person name="Chapman S."/>
            <person name="Cusick C."/>
            <person name="Young S."/>
            <person name="Neafsey D."/>
            <person name="Nusbaum C."/>
            <person name="Birren B."/>
        </authorList>
    </citation>
    <scope>NUCLEOTIDE SEQUENCE</scope>
    <source>
        <strain evidence="4">9E7_DIV0242</strain>
    </source>
</reference>
<dbReference type="RefSeq" id="WP_339101872.1">
    <property type="nucleotide sequence ID" value="NZ_CP147247.1"/>
</dbReference>
<protein>
    <recommendedName>
        <fullName evidence="3">HTH tetR-type domain-containing protein</fullName>
    </recommendedName>
</protein>
<dbReference type="EMBL" id="CP147247">
    <property type="protein sequence ID" value="WYJ88646.1"/>
    <property type="molecule type" value="Genomic_DNA"/>
</dbReference>
<dbReference type="PROSITE" id="PS50977">
    <property type="entry name" value="HTH_TETR_2"/>
    <property type="match status" value="1"/>
</dbReference>
<dbReference type="PRINTS" id="PR00455">
    <property type="entry name" value="HTHTETR"/>
</dbReference>
<dbReference type="AlphaFoldDB" id="A0AAQ3XYV6"/>
<feature type="DNA-binding region" description="H-T-H motif" evidence="2">
    <location>
        <begin position="32"/>
        <end position="51"/>
    </location>
</feature>
<dbReference type="GO" id="GO:0006355">
    <property type="term" value="P:regulation of DNA-templated transcription"/>
    <property type="evidence" value="ECO:0007669"/>
    <property type="project" value="UniProtKB-ARBA"/>
</dbReference>
<dbReference type="GO" id="GO:0003677">
    <property type="term" value="F:DNA binding"/>
    <property type="evidence" value="ECO:0007669"/>
    <property type="project" value="UniProtKB-UniRule"/>
</dbReference>
<dbReference type="Proteomes" id="UP000195141">
    <property type="component" value="Chromosome"/>
</dbReference>
<proteinExistence type="predicted"/>
<evidence type="ECO:0000313" key="4">
    <source>
        <dbReference type="EMBL" id="WYJ88646.1"/>
    </source>
</evidence>
<name>A0AAQ3XYV6_9ENTE</name>